<dbReference type="GO" id="GO:0005525">
    <property type="term" value="F:GTP binding"/>
    <property type="evidence" value="ECO:0007669"/>
    <property type="project" value="UniProtKB-KW"/>
</dbReference>
<comment type="caution">
    <text evidence="7">The sequence shown here is derived from an EMBL/GenBank/DDBJ whole genome shotgun (WGS) entry which is preliminary data.</text>
</comment>
<dbReference type="Gene3D" id="1.10.10.2770">
    <property type="match status" value="1"/>
</dbReference>
<evidence type="ECO:0000313" key="7">
    <source>
        <dbReference type="EMBL" id="PZR18413.1"/>
    </source>
</evidence>
<dbReference type="InterPro" id="IPR036390">
    <property type="entry name" value="WH_DNA-bd_sf"/>
</dbReference>
<dbReference type="InterPro" id="IPR005225">
    <property type="entry name" value="Small_GTP-bd"/>
</dbReference>
<dbReference type="SUPFAM" id="SSF46785">
    <property type="entry name" value="Winged helix' DNA-binding domain"/>
    <property type="match status" value="3"/>
</dbReference>
<dbReference type="GO" id="GO:0001514">
    <property type="term" value="P:selenocysteine incorporation"/>
    <property type="evidence" value="ECO:0007669"/>
    <property type="project" value="InterPro"/>
</dbReference>
<keyword evidence="7" id="KW-0251">Elongation factor</keyword>
<dbReference type="CDD" id="cd04171">
    <property type="entry name" value="SelB"/>
    <property type="match status" value="1"/>
</dbReference>
<dbReference type="Gene3D" id="2.40.30.10">
    <property type="entry name" value="Translation factors"/>
    <property type="match status" value="1"/>
</dbReference>
<dbReference type="PANTHER" id="PTHR43721:SF22">
    <property type="entry name" value="ELONGATION FACTOR TU, MITOCHONDRIAL"/>
    <property type="match status" value="1"/>
</dbReference>
<keyword evidence="5" id="KW-0342">GTP-binding</keyword>
<dbReference type="SUPFAM" id="SSF52540">
    <property type="entry name" value="P-loop containing nucleoside triphosphate hydrolases"/>
    <property type="match status" value="1"/>
</dbReference>
<dbReference type="Pfam" id="PF09107">
    <property type="entry name" value="WHD_3rd_SelB"/>
    <property type="match status" value="1"/>
</dbReference>
<dbReference type="NCBIfam" id="TIGR00231">
    <property type="entry name" value="small_GTP"/>
    <property type="match status" value="1"/>
</dbReference>
<evidence type="ECO:0000256" key="5">
    <source>
        <dbReference type="ARBA" id="ARBA00023134"/>
    </source>
</evidence>
<dbReference type="InterPro" id="IPR015190">
    <property type="entry name" value="Elong_fac_SelB-wing-hlx_typ-2"/>
</dbReference>
<dbReference type="GO" id="GO:0003924">
    <property type="term" value="F:GTPase activity"/>
    <property type="evidence" value="ECO:0007669"/>
    <property type="project" value="InterPro"/>
</dbReference>
<evidence type="ECO:0000256" key="2">
    <source>
        <dbReference type="ARBA" id="ARBA00022490"/>
    </source>
</evidence>
<dbReference type="GO" id="GO:0005829">
    <property type="term" value="C:cytosol"/>
    <property type="evidence" value="ECO:0007669"/>
    <property type="project" value="TreeGrafter"/>
</dbReference>
<dbReference type="InterPro" id="IPR004535">
    <property type="entry name" value="Transl_elong_SelB"/>
</dbReference>
<sequence>MIVGTAGHVDHGKTSLVKALTGVDTDRLPEEKRRGITLELGFAQLALPDGRTLGVIDVPGHERFVKAMAAGAGGVDIALLVVSADEGVMPQTREHLDICSLLGVRRGVLVVTKADLLPGLGDGWLELLEADLRALVAGGCFETAALIPVSAKTGEGLDALRAELSRLATDLESSPSGARSPEAPLFCPIDRAFTVKGFGVVVTGTVWSGRLSTSDGVALLPGLAAPLRVRGLQVHGKAVDSVGPGQRVAINLPDLEVAQVHRGQALVRAGELPEARVLDVELSLLPSVEAALPRRSRRLITLGTAQVEAVVKLLDVDALRPGERCFAQLRTAAPLAALPGQRFIVRGTRAIAGRGATLAGGRVLQLNPPRRRGGAAARVQALADAPLEDRLHLLLSEAGYSGLEGAALFAQAQAPQKEVVRALERIGAKGRVVLVDRDARRYLAAEVFAGLEARALARLEAFHGAHPERAGVPREELRERLGSPPERVFARVVAALLERQRIEVVEEVLRLPGRGRAWTEQTAALQAQLLSLLEARGLMPPTPAELAAMLKFPEARVSSVAQGLVEQGVLVRSGDLFFARRAIAALEARMRAYFETNPRLSTQQFKELTGVSRKFLIPLAEYFDRERLTLRVGDERVLRGG</sequence>
<dbReference type="InterPro" id="IPR015191">
    <property type="entry name" value="SelB_WHD4"/>
</dbReference>
<dbReference type="PRINTS" id="PR00315">
    <property type="entry name" value="ELONGATNFCT"/>
</dbReference>
<dbReference type="PANTHER" id="PTHR43721">
    <property type="entry name" value="ELONGATION FACTOR TU-RELATED"/>
    <property type="match status" value="1"/>
</dbReference>
<dbReference type="SUPFAM" id="SSF50447">
    <property type="entry name" value="Translation proteins"/>
    <property type="match status" value="1"/>
</dbReference>
<dbReference type="InterPro" id="IPR027417">
    <property type="entry name" value="P-loop_NTPase"/>
</dbReference>
<proteinExistence type="predicted"/>
<comment type="subcellular location">
    <subcellularLocation>
        <location evidence="1">Cytoplasm</location>
    </subcellularLocation>
</comment>
<dbReference type="Gene3D" id="3.40.50.300">
    <property type="entry name" value="P-loop containing nucleotide triphosphate hydrolases"/>
    <property type="match status" value="1"/>
</dbReference>
<dbReference type="InterPro" id="IPR050055">
    <property type="entry name" value="EF-Tu_GTPase"/>
</dbReference>
<evidence type="ECO:0000256" key="1">
    <source>
        <dbReference type="ARBA" id="ARBA00004496"/>
    </source>
</evidence>
<evidence type="ECO:0000256" key="4">
    <source>
        <dbReference type="ARBA" id="ARBA00022917"/>
    </source>
</evidence>
<organism evidence="7 8">
    <name type="scientific">Archangium gephyra</name>
    <dbReference type="NCBI Taxonomy" id="48"/>
    <lineage>
        <taxon>Bacteria</taxon>
        <taxon>Pseudomonadati</taxon>
        <taxon>Myxococcota</taxon>
        <taxon>Myxococcia</taxon>
        <taxon>Myxococcales</taxon>
        <taxon>Cystobacterineae</taxon>
        <taxon>Archangiaceae</taxon>
        <taxon>Archangium</taxon>
    </lineage>
</organism>
<dbReference type="InterPro" id="IPR009001">
    <property type="entry name" value="Transl_elong_EF1A/Init_IF2_C"/>
</dbReference>
<dbReference type="NCBIfam" id="TIGR00475">
    <property type="entry name" value="selB"/>
    <property type="match status" value="1"/>
</dbReference>
<gene>
    <name evidence="7" type="primary">selB</name>
    <name evidence="7" type="ORF">DI536_00590</name>
</gene>
<evidence type="ECO:0000313" key="8">
    <source>
        <dbReference type="Proteomes" id="UP000249061"/>
    </source>
</evidence>
<dbReference type="PROSITE" id="PS51722">
    <property type="entry name" value="G_TR_2"/>
    <property type="match status" value="1"/>
</dbReference>
<reference evidence="7 8" key="1">
    <citation type="submission" date="2017-08" db="EMBL/GenBank/DDBJ databases">
        <title>Infants hospitalized years apart are colonized by the same room-sourced microbial strains.</title>
        <authorList>
            <person name="Brooks B."/>
            <person name="Olm M.R."/>
            <person name="Firek B.A."/>
            <person name="Baker R."/>
            <person name="Thomas B.C."/>
            <person name="Morowitz M.J."/>
            <person name="Banfield J.F."/>
        </authorList>
    </citation>
    <scope>NUCLEOTIDE SEQUENCE [LARGE SCALE GENOMIC DNA]</scope>
    <source>
        <strain evidence="7">S2_003_000_R2_14</strain>
    </source>
</reference>
<dbReference type="SUPFAM" id="SSF50465">
    <property type="entry name" value="EF-Tu/eEF-1alpha/eIF2-gamma C-terminal domain"/>
    <property type="match status" value="1"/>
</dbReference>
<keyword evidence="3" id="KW-0547">Nucleotide-binding</keyword>
<dbReference type="Pfam" id="PF25461">
    <property type="entry name" value="Beta-barrel_SelB"/>
    <property type="match status" value="1"/>
</dbReference>
<dbReference type="InterPro" id="IPR057335">
    <property type="entry name" value="Beta-barrel_SelB"/>
</dbReference>
<dbReference type="Pfam" id="PF00009">
    <property type="entry name" value="GTP_EFTU"/>
    <property type="match status" value="1"/>
</dbReference>
<dbReference type="Gene3D" id="1.10.10.10">
    <property type="entry name" value="Winged helix-like DNA-binding domain superfamily/Winged helix DNA-binding domain"/>
    <property type="match status" value="1"/>
</dbReference>
<evidence type="ECO:0000256" key="3">
    <source>
        <dbReference type="ARBA" id="ARBA00022741"/>
    </source>
</evidence>
<dbReference type="InterPro" id="IPR000795">
    <property type="entry name" value="T_Tr_GTP-bd_dom"/>
</dbReference>
<dbReference type="InterPro" id="IPR036388">
    <property type="entry name" value="WH-like_DNA-bd_sf"/>
</dbReference>
<dbReference type="InterPro" id="IPR009000">
    <property type="entry name" value="Transl_B-barrel_sf"/>
</dbReference>
<keyword evidence="2" id="KW-0963">Cytoplasm</keyword>
<dbReference type="Pfam" id="PF09106">
    <property type="entry name" value="WHD_2nd_SelB"/>
    <property type="match status" value="1"/>
</dbReference>
<dbReference type="EMBL" id="QFQP01000001">
    <property type="protein sequence ID" value="PZR18413.1"/>
    <property type="molecule type" value="Genomic_DNA"/>
</dbReference>
<accession>A0A2W5TYX2</accession>
<dbReference type="AlphaFoldDB" id="A0A2W5TYX2"/>
<feature type="domain" description="Tr-type G" evidence="6">
    <location>
        <begin position="1"/>
        <end position="176"/>
    </location>
</feature>
<keyword evidence="4" id="KW-0648">Protein biosynthesis</keyword>
<dbReference type="GO" id="GO:0003723">
    <property type="term" value="F:RNA binding"/>
    <property type="evidence" value="ECO:0007669"/>
    <property type="project" value="InterPro"/>
</dbReference>
<evidence type="ECO:0000259" key="6">
    <source>
        <dbReference type="PROSITE" id="PS51722"/>
    </source>
</evidence>
<dbReference type="Proteomes" id="UP000249061">
    <property type="component" value="Unassembled WGS sequence"/>
</dbReference>
<name>A0A2W5TYX2_9BACT</name>
<dbReference type="GO" id="GO:0003746">
    <property type="term" value="F:translation elongation factor activity"/>
    <property type="evidence" value="ECO:0007669"/>
    <property type="project" value="UniProtKB-KW"/>
</dbReference>
<protein>
    <submittedName>
        <fullName evidence="7">Selenocysteine-specific translation elongation factor</fullName>
    </submittedName>
</protein>